<comment type="caution">
    <text evidence="1">The sequence shown here is derived from an EMBL/GenBank/DDBJ whole genome shotgun (WGS) entry which is preliminary data.</text>
</comment>
<dbReference type="RefSeq" id="WP_062702232.1">
    <property type="nucleotide sequence ID" value="NZ_LJOD01000015.1"/>
</dbReference>
<dbReference type="PATRIC" id="fig|253.9.peg.1712"/>
<evidence type="ECO:0000313" key="2">
    <source>
        <dbReference type="Proteomes" id="UP000037953"/>
    </source>
</evidence>
<dbReference type="OrthoDB" id="1216693at2"/>
<dbReference type="AlphaFoldDB" id="A0A0N0ZST7"/>
<dbReference type="EMBL" id="LJOD01000015">
    <property type="protein sequence ID" value="KPE49770.1"/>
    <property type="molecule type" value="Genomic_DNA"/>
</dbReference>
<evidence type="ECO:0000313" key="1">
    <source>
        <dbReference type="EMBL" id="KPE49770.1"/>
    </source>
</evidence>
<organism evidence="1 2">
    <name type="scientific">Chryseobacterium indologenes</name>
    <name type="common">Flavobacterium indologenes</name>
    <dbReference type="NCBI Taxonomy" id="253"/>
    <lineage>
        <taxon>Bacteria</taxon>
        <taxon>Pseudomonadati</taxon>
        <taxon>Bacteroidota</taxon>
        <taxon>Flavobacteriia</taxon>
        <taxon>Flavobacteriales</taxon>
        <taxon>Weeksellaceae</taxon>
        <taxon>Chryseobacterium group</taxon>
        <taxon>Chryseobacterium</taxon>
    </lineage>
</organism>
<reference evidence="1 2" key="1">
    <citation type="journal article" date="2015" name="Genom Data">
        <title>Draft genome sequence of a multidrug-resistant Chryseobacterium indologenes isolate from Malaysia.</title>
        <authorList>
            <person name="Yu C.Y."/>
            <person name="Ang G.Y."/>
            <person name="Cheng H.J."/>
            <person name="Cheong Y.M."/>
            <person name="Yin W.F."/>
            <person name="Chan K.G."/>
        </authorList>
    </citation>
    <scope>NUCLEOTIDE SEQUENCE [LARGE SCALE GENOMIC DNA]</scope>
    <source>
        <strain evidence="1 2">CI_885</strain>
    </source>
</reference>
<proteinExistence type="predicted"/>
<dbReference type="Proteomes" id="UP000037953">
    <property type="component" value="Unassembled WGS sequence"/>
</dbReference>
<name>A0A0N0ZST7_CHRID</name>
<accession>A0A0N0ZST7</accession>
<reference evidence="2" key="2">
    <citation type="submission" date="2015-09" db="EMBL/GenBank/DDBJ databases">
        <title>Draft genome sequence of a multidrug-resistant Chryseobacterium indologenes isolate from Malaysia.</title>
        <authorList>
            <person name="Yu C.Y."/>
            <person name="Ang G.Y."/>
            <person name="Chan K.-G."/>
        </authorList>
    </citation>
    <scope>NUCLEOTIDE SEQUENCE [LARGE SCALE GENOMIC DNA]</scope>
    <source>
        <strain evidence="2">CI_885</strain>
    </source>
</reference>
<sequence length="734" mass="83036">MPVKIYYQPNTISLTYNIANEILSGDTEFIVRLIFLEVNPVIPDEDEIELTTDSVFLLTKTKIPNIPDVGSKVTIELNSTLDVGLYNYTIEGNSPYADNTISIPVNLKVINSTDDVDPVDIVYKIKYKIEQTDLNGNLIVCEIHKAGYNGVTIPIQGTIKHNYQEKNDHFEPITASNLQIELESSLDFNLTELYSEDEYEYKAVLKRNNRIIFSGFIKPDGIFEDYVYDKWVLSIDAYDGLSTLKNMAFTNKNGNRFTGNYSGIDIIYNCLIKTGQNLPILINCDVYYEGFLGYNSIFDYIFFNTERYFQNPEEPMDCESVLKSILQIFNCSIIQMSGNWVIYRSVDVSEIMIFYKYVDGIFSEVNSYFPNVVVGSQIEGAPRFHCEGNQKKSISPSVQVYRILYEYGGAKSILKNPELKIEGSGLDIPGWVVDNLDGRVVRNPNGSGVDSQTNWFEGEYPTLLRLAQDIDISQGAVFKLLIRYSNDNENSVGIRYSVAVGNQWLNEDGSWSTAGGSIFVNNSNGIYDPPYHRYTGKGEAVLEASIKAPTSGKLNIIIYRDVHRLGGGRFKVFSISLSGTNEGDIKGRVYTAQRTRKKSTVTKPNITVYNGDSQSDLFVGTIYKPDEIPTSKWYRTGKVESKELLEINTEDNLRIAPRPMGIFDGDVMGYLPFLSMLSFNNIQGKYLPMKYSYICSSNIVQLSSREYSSDFLDDSEFYVDIKNNYENETKVTIV</sequence>
<gene>
    <name evidence="1" type="ORF">AOB46_18780</name>
</gene>
<protein>
    <submittedName>
        <fullName evidence="1">Uncharacterized protein</fullName>
    </submittedName>
</protein>